<evidence type="ECO:0000313" key="2">
    <source>
        <dbReference type="EMBL" id="MBA2132083.1"/>
    </source>
</evidence>
<protein>
    <submittedName>
        <fullName evidence="2">DUF1292 domain-containing protein</fullName>
    </submittedName>
</protein>
<dbReference type="EMBL" id="JAAKDE010000001">
    <property type="protein sequence ID" value="MBA2132083.1"/>
    <property type="molecule type" value="Genomic_DNA"/>
</dbReference>
<keyword evidence="3" id="KW-1185">Reference proteome</keyword>
<dbReference type="InterPro" id="IPR009711">
    <property type="entry name" value="UPF0473"/>
</dbReference>
<evidence type="ECO:0000313" key="3">
    <source>
        <dbReference type="Proteomes" id="UP000657177"/>
    </source>
</evidence>
<feature type="region of interest" description="Disordered" evidence="1">
    <location>
        <begin position="91"/>
        <end position="134"/>
    </location>
</feature>
<dbReference type="AlphaFoldDB" id="A0A8J6HZ84"/>
<accession>A0A8J6HZ84</accession>
<comment type="caution">
    <text evidence="2">The sequence shown here is derived from an EMBL/GenBank/DDBJ whole genome shotgun (WGS) entry which is preliminary data.</text>
</comment>
<reference evidence="2" key="1">
    <citation type="submission" date="2020-06" db="EMBL/GenBank/DDBJ databases">
        <title>Novel chitinolytic bacterium.</title>
        <authorList>
            <person name="Ungkulpasvich U."/>
            <person name="Kosugi A."/>
            <person name="Uke A."/>
        </authorList>
    </citation>
    <scope>NUCLEOTIDE SEQUENCE</scope>
    <source>
        <strain evidence="2">UUS1-1</strain>
    </source>
</reference>
<proteinExistence type="predicted"/>
<dbReference type="RefSeq" id="WP_181338517.1">
    <property type="nucleotide sequence ID" value="NZ_JAAKDE010000001.1"/>
</dbReference>
<feature type="compositionally biased region" description="Acidic residues" evidence="1">
    <location>
        <begin position="91"/>
        <end position="110"/>
    </location>
</feature>
<dbReference type="Pfam" id="PF06949">
    <property type="entry name" value="DUF1292"/>
    <property type="match status" value="1"/>
</dbReference>
<organism evidence="2 3">
    <name type="scientific">Capillibacterium thermochitinicola</name>
    <dbReference type="NCBI Taxonomy" id="2699427"/>
    <lineage>
        <taxon>Bacteria</taxon>
        <taxon>Bacillati</taxon>
        <taxon>Bacillota</taxon>
        <taxon>Capillibacterium</taxon>
    </lineage>
</organism>
<evidence type="ECO:0000256" key="1">
    <source>
        <dbReference type="SAM" id="MobiDB-lite"/>
    </source>
</evidence>
<dbReference type="Proteomes" id="UP000657177">
    <property type="component" value="Unassembled WGS sequence"/>
</dbReference>
<sequence length="134" mass="15448">MSHHHHHGEEDWIILVDEDNQEYRYSLERTLEMDDKKYVILIPEIQENPDEEEAHVFRLETDANNDEILVDVDEEELEKIQALLEAENADLDLIDDDSDLEFEDEDENEAVDSGSTPGGFEQSAGDGETKTDEE</sequence>
<gene>
    <name evidence="2" type="ORF">G5B42_00720</name>
</gene>
<name>A0A8J6HZ84_9FIRM</name>